<dbReference type="AlphaFoldDB" id="A0A194VB30"/>
<gene>
    <name evidence="1" type="ORF">VP1G_11311</name>
</gene>
<sequence>MNVLSLVRNEIIAIQRPHDVTTPLYSDSPLMPAIRGLQVHDRELQTFKIPKYGTECGARSAGQTI</sequence>
<protein>
    <submittedName>
        <fullName evidence="1">Uncharacterized protein</fullName>
    </submittedName>
</protein>
<accession>A0A194VB30</accession>
<evidence type="ECO:0000313" key="1">
    <source>
        <dbReference type="EMBL" id="KUI61078.1"/>
    </source>
</evidence>
<evidence type="ECO:0000313" key="2">
    <source>
        <dbReference type="Proteomes" id="UP000078576"/>
    </source>
</evidence>
<dbReference type="Proteomes" id="UP000078576">
    <property type="component" value="Unassembled WGS sequence"/>
</dbReference>
<dbReference type="EMBL" id="KN714766">
    <property type="protein sequence ID" value="KUI61078.1"/>
    <property type="molecule type" value="Genomic_DNA"/>
</dbReference>
<proteinExistence type="predicted"/>
<keyword evidence="2" id="KW-1185">Reference proteome</keyword>
<organism evidence="1 2">
    <name type="scientific">Cytospora mali</name>
    <name type="common">Apple Valsa canker fungus</name>
    <name type="synonym">Valsa mali</name>
    <dbReference type="NCBI Taxonomy" id="578113"/>
    <lineage>
        <taxon>Eukaryota</taxon>
        <taxon>Fungi</taxon>
        <taxon>Dikarya</taxon>
        <taxon>Ascomycota</taxon>
        <taxon>Pezizomycotina</taxon>
        <taxon>Sordariomycetes</taxon>
        <taxon>Sordariomycetidae</taxon>
        <taxon>Diaporthales</taxon>
        <taxon>Cytosporaceae</taxon>
        <taxon>Cytospora</taxon>
    </lineage>
</organism>
<reference evidence="2" key="1">
    <citation type="submission" date="2014-12" db="EMBL/GenBank/DDBJ databases">
        <title>Genome Sequence of Valsa Canker Pathogens Uncovers a Specific Adaption of Colonization on Woody Bark.</title>
        <authorList>
            <person name="Yin Z."/>
            <person name="Liu H."/>
            <person name="Gao X."/>
            <person name="Li Z."/>
            <person name="Song N."/>
            <person name="Ke X."/>
            <person name="Dai Q."/>
            <person name="Wu Y."/>
            <person name="Sun Y."/>
            <person name="Xu J.-R."/>
            <person name="Kang Z.K."/>
            <person name="Wang L."/>
            <person name="Huang L."/>
        </authorList>
    </citation>
    <scope>NUCLEOTIDE SEQUENCE [LARGE SCALE GENOMIC DNA]</scope>
    <source>
        <strain evidence="2">SXYL134</strain>
    </source>
</reference>
<name>A0A194VB30_CYTMA</name>